<dbReference type="InterPro" id="IPR005545">
    <property type="entry name" value="YCII"/>
</dbReference>
<evidence type="ECO:0000313" key="4">
    <source>
        <dbReference type="EMBL" id="WDI30781.1"/>
    </source>
</evidence>
<evidence type="ECO:0000259" key="3">
    <source>
        <dbReference type="Pfam" id="PF03795"/>
    </source>
</evidence>
<feature type="domain" description="YCII-related" evidence="3">
    <location>
        <begin position="58"/>
        <end position="129"/>
    </location>
</feature>
<keyword evidence="5" id="KW-1185">Reference proteome</keyword>
<dbReference type="SUPFAM" id="SSF54909">
    <property type="entry name" value="Dimeric alpha+beta barrel"/>
    <property type="match status" value="1"/>
</dbReference>
<dbReference type="InterPro" id="IPR011008">
    <property type="entry name" value="Dimeric_a/b-barrel"/>
</dbReference>
<gene>
    <name evidence="4" type="ORF">PUV54_12540</name>
</gene>
<reference evidence="4" key="1">
    <citation type="submission" date="2023-02" db="EMBL/GenBank/DDBJ databases">
        <title>Genome sequence of Hyphococcus flavus.</title>
        <authorList>
            <person name="Rong J.-C."/>
            <person name="Zhao Q."/>
            <person name="Yi M."/>
            <person name="Wu J.-Y."/>
        </authorList>
    </citation>
    <scope>NUCLEOTIDE SEQUENCE</scope>
    <source>
        <strain evidence="4">MCCC 1K03223</strain>
    </source>
</reference>
<dbReference type="EMBL" id="CP118166">
    <property type="protein sequence ID" value="WDI30781.1"/>
    <property type="molecule type" value="Genomic_DNA"/>
</dbReference>
<dbReference type="Pfam" id="PF03795">
    <property type="entry name" value="YCII"/>
    <property type="match status" value="1"/>
</dbReference>
<dbReference type="Gene3D" id="3.30.70.1060">
    <property type="entry name" value="Dimeric alpha+beta barrel"/>
    <property type="match status" value="1"/>
</dbReference>
<dbReference type="RefSeq" id="WP_274492602.1">
    <property type="nucleotide sequence ID" value="NZ_CP118166.1"/>
</dbReference>
<evidence type="ECO:0000256" key="2">
    <source>
        <dbReference type="SAM" id="SignalP"/>
    </source>
</evidence>
<evidence type="ECO:0000256" key="1">
    <source>
        <dbReference type="ARBA" id="ARBA00007689"/>
    </source>
</evidence>
<sequence>MRLLFLPAILLLAATFSTAYAGDENDKYDAALAEELGADDYGMRSYIFVMLRTGPADAEITDAERRNELFAGHFANIRNLAEEGKLVLAGPLSNGTNERGLYVLNVETIEDAQALMENDPTIVAGVFTAEYINFYGSAALMKLNDIHAKIQKTAVQ</sequence>
<feature type="chain" id="PRO_5042107372" evidence="2">
    <location>
        <begin position="22"/>
        <end position="156"/>
    </location>
</feature>
<keyword evidence="2" id="KW-0732">Signal</keyword>
<protein>
    <submittedName>
        <fullName evidence="4">YciI family protein</fullName>
    </submittedName>
</protein>
<feature type="signal peptide" evidence="2">
    <location>
        <begin position="1"/>
        <end position="21"/>
    </location>
</feature>
<evidence type="ECO:0000313" key="5">
    <source>
        <dbReference type="Proteomes" id="UP001214043"/>
    </source>
</evidence>
<comment type="similarity">
    <text evidence="1">Belongs to the YciI family.</text>
</comment>
<dbReference type="AlphaFoldDB" id="A0AAE9ZB67"/>
<proteinExistence type="inferred from homology"/>
<accession>A0AAE9ZB67</accession>
<organism evidence="4 5">
    <name type="scientific">Hyphococcus flavus</name>
    <dbReference type="NCBI Taxonomy" id="1866326"/>
    <lineage>
        <taxon>Bacteria</taxon>
        <taxon>Pseudomonadati</taxon>
        <taxon>Pseudomonadota</taxon>
        <taxon>Alphaproteobacteria</taxon>
        <taxon>Parvularculales</taxon>
        <taxon>Parvularculaceae</taxon>
        <taxon>Hyphococcus</taxon>
    </lineage>
</organism>
<name>A0AAE9ZB67_9PROT</name>
<dbReference type="KEGG" id="hfl:PUV54_12540"/>
<dbReference type="Proteomes" id="UP001214043">
    <property type="component" value="Chromosome"/>
</dbReference>